<reference evidence="2" key="1">
    <citation type="journal article" date="2019" name="Int. J. Syst. Evol. Microbiol.">
        <title>The Global Catalogue of Microorganisms (GCM) 10K type strain sequencing project: providing services to taxonomists for standard genome sequencing and annotation.</title>
        <authorList>
            <consortium name="The Broad Institute Genomics Platform"/>
            <consortium name="The Broad Institute Genome Sequencing Center for Infectious Disease"/>
            <person name="Wu L."/>
            <person name="Ma J."/>
        </authorList>
    </citation>
    <scope>NUCLEOTIDE SEQUENCE [LARGE SCALE GENOMIC DNA]</scope>
    <source>
        <strain evidence="2">CGMCC 1.12923</strain>
    </source>
</reference>
<dbReference type="SUPFAM" id="SSF53756">
    <property type="entry name" value="UDP-Glycosyltransferase/glycogen phosphorylase"/>
    <property type="match status" value="1"/>
</dbReference>
<evidence type="ECO:0000313" key="2">
    <source>
        <dbReference type="Proteomes" id="UP000614272"/>
    </source>
</evidence>
<organism evidence="1 2">
    <name type="scientific">Lacimicrobium alkaliphilum</name>
    <dbReference type="NCBI Taxonomy" id="1526571"/>
    <lineage>
        <taxon>Bacteria</taxon>
        <taxon>Pseudomonadati</taxon>
        <taxon>Pseudomonadota</taxon>
        <taxon>Gammaproteobacteria</taxon>
        <taxon>Alteromonadales</taxon>
        <taxon>Alteromonadaceae</taxon>
        <taxon>Lacimicrobium</taxon>
    </lineage>
</organism>
<dbReference type="Gene3D" id="3.40.50.2000">
    <property type="entry name" value="Glycogen Phosphorylase B"/>
    <property type="match status" value="1"/>
</dbReference>
<accession>A0ABQ1R555</accession>
<dbReference type="EMBL" id="BMGJ01000003">
    <property type="protein sequence ID" value="GGD57504.1"/>
    <property type="molecule type" value="Genomic_DNA"/>
</dbReference>
<keyword evidence="2" id="KW-1185">Reference proteome</keyword>
<dbReference type="Proteomes" id="UP000614272">
    <property type="component" value="Unassembled WGS sequence"/>
</dbReference>
<dbReference type="RefSeq" id="WP_099034041.1">
    <property type="nucleotide sequence ID" value="NZ_BMGJ01000003.1"/>
</dbReference>
<name>A0ABQ1R555_9ALTE</name>
<protein>
    <recommendedName>
        <fullName evidence="3">Glycosyl transferase family 1 domain-containing protein</fullName>
    </recommendedName>
</protein>
<evidence type="ECO:0008006" key="3">
    <source>
        <dbReference type="Google" id="ProtNLM"/>
    </source>
</evidence>
<comment type="caution">
    <text evidence="1">The sequence shown here is derived from an EMBL/GenBank/DDBJ whole genome shotgun (WGS) entry which is preliminary data.</text>
</comment>
<sequence>MTHTRSISFHRQYYAYTGGHQKVHDYLLHTTRAKGFAPDLFVENKSAINTQLFDNLPGVAYSQQYRPDNFDVAFLAGMDWQAYAPFFDPKQVKINLIQHVRHGDPKHPLHRFLQHRAVRLCVSEAVKQAIEPYANGPCIAIKMGYQMAEVKARKTQDLYILATKQPQLGRDICQWAQQKGLSVVLHDSPVERRQVHQAMAESRVTLTLPNKTEGFYLPGIEAMALSDWAIVPDCIASREYTLKGANISSCELSMQSCQQAVDQALAESGKWLAWLKQRRGRQITSGYQLDAEGEHYRRVLKDLDALYS</sequence>
<proteinExistence type="predicted"/>
<gene>
    <name evidence="1" type="ORF">GCM10011357_11140</name>
</gene>
<evidence type="ECO:0000313" key="1">
    <source>
        <dbReference type="EMBL" id="GGD57504.1"/>
    </source>
</evidence>